<dbReference type="InterPro" id="IPR012337">
    <property type="entry name" value="RNaseH-like_sf"/>
</dbReference>
<dbReference type="GO" id="GO:0015074">
    <property type="term" value="P:DNA integration"/>
    <property type="evidence" value="ECO:0007669"/>
    <property type="project" value="InterPro"/>
</dbReference>
<dbReference type="PANTHER" id="PTHR35004:SF8">
    <property type="entry name" value="TRANSPOSASE RV3428C-RELATED"/>
    <property type="match status" value="1"/>
</dbReference>
<evidence type="ECO:0000313" key="4">
    <source>
        <dbReference type="EMBL" id="MQL50346.1"/>
    </source>
</evidence>
<dbReference type="InterPro" id="IPR017895">
    <property type="entry name" value="HTH_IS408/IS1162_type"/>
</dbReference>
<comment type="similarity">
    <text evidence="1">Belongs to the transposase IS21/IS408/IS1162 family.</text>
</comment>
<gene>
    <name evidence="4" type="ORF">GEA64_21375</name>
</gene>
<dbReference type="EMBL" id="WHZZ01000015">
    <property type="protein sequence ID" value="MQL50346.1"/>
    <property type="molecule type" value="Genomic_DNA"/>
</dbReference>
<evidence type="ECO:0000256" key="1">
    <source>
        <dbReference type="ARBA" id="ARBA00009277"/>
    </source>
</evidence>
<dbReference type="PANTHER" id="PTHR35004">
    <property type="entry name" value="TRANSPOSASE RV3428C-RELATED"/>
    <property type="match status" value="1"/>
</dbReference>
<dbReference type="InterPro" id="IPR001584">
    <property type="entry name" value="Integrase_cat-core"/>
</dbReference>
<proteinExistence type="inferred from homology"/>
<sequence>MPTPTITMRKLKEILRLKYGAELTHRQIARSLAISPSVVSRYANRAAQLGITQWPLPAHWNDATLKREFLKTKVQLRKYTLPDWAEVHKALSAKTVTLQLLWEEYAERHPGGHYSYNHYCRLYKAWTKTLSLSMRQVHKAGEKLFIDYCGPTLPVINPDTGEYRQAQVFVATLGASSYTYAEATWSQTLEDWVMSHVRCFDYLGGTPVMVVPDNLKSSTSRACRYDPDINPTYQQMLAHYQVAVIPARPAKPKDKAKVESAVQVVERWIMGKLRYETFFTLQALNQRITELLENLNQKPMQKRKDSRKALFEQLDKPALNPLPQQSYQYTQVKKVRVHVDYHIDIDRHYYSVPYQLMREHLEAHISNELVTLYHHGEVVAIHPRQRHSGYSTQEKHMPAAHRHQGKWTPESLIEWASMAGEHVKAYVTHILETRSHPEQGYRYVLGVMGLYKRYGYARLDKACQRAQAMGIYRLKGLKSILEKGLDKHAIVPTPASDPLAELDHDNVRGSHYYH</sequence>
<dbReference type="Proteomes" id="UP000481739">
    <property type="component" value="Unassembled WGS sequence"/>
</dbReference>
<dbReference type="GO" id="GO:0003676">
    <property type="term" value="F:nucleic acid binding"/>
    <property type="evidence" value="ECO:0007669"/>
    <property type="project" value="InterPro"/>
</dbReference>
<evidence type="ECO:0000313" key="5">
    <source>
        <dbReference type="Proteomes" id="UP000481739"/>
    </source>
</evidence>
<dbReference type="Pfam" id="PF22483">
    <property type="entry name" value="Mu-transpos_C_2"/>
    <property type="match status" value="1"/>
</dbReference>
<dbReference type="InterPro" id="IPR054353">
    <property type="entry name" value="IstA-like_C"/>
</dbReference>
<reference evidence="4 5" key="1">
    <citation type="journal article" date="2019" name="Nature">
        <title>A new antibiotic selectively kills Gram-negative pathogens.</title>
        <authorList>
            <person name="Imai Y."/>
            <person name="Meyer K.J."/>
            <person name="Iinishi A."/>
            <person name="Favre-Godal Q."/>
            <person name="Green R."/>
            <person name="Manuse S."/>
            <person name="Caboni M."/>
            <person name="Mori M."/>
            <person name="Niles S."/>
            <person name="Ghiglieri M."/>
            <person name="Honrao C."/>
            <person name="Ma X."/>
            <person name="Guo J.J."/>
            <person name="Makriyannis A."/>
            <person name="Linares-Otoya L."/>
            <person name="Boehringer N."/>
            <person name="Wuisan Z.G."/>
            <person name="Kaur H."/>
            <person name="Wu R."/>
            <person name="Mateus A."/>
            <person name="Typas A."/>
            <person name="Savitski M.M."/>
            <person name="Espinoza J.L."/>
            <person name="O'Rourke A."/>
            <person name="Nelson K.E."/>
            <person name="Hiller S."/>
            <person name="Noinaj N."/>
            <person name="Schaeberle T.F."/>
            <person name="D'Onofrio A."/>
            <person name="Lewis K."/>
        </authorList>
    </citation>
    <scope>NUCLEOTIDE SEQUENCE [LARGE SCALE GENOMIC DNA]</scope>
    <source>
        <strain evidence="4 5">HGB 1456</strain>
    </source>
</reference>
<dbReference type="SUPFAM" id="SSF53098">
    <property type="entry name" value="Ribonuclease H-like"/>
    <property type="match status" value="1"/>
</dbReference>
<feature type="domain" description="Integrase catalytic" evidence="3">
    <location>
        <begin position="135"/>
        <end position="331"/>
    </location>
</feature>
<accession>A0A7C9KU85</accession>
<dbReference type="Gene3D" id="1.10.10.60">
    <property type="entry name" value="Homeodomain-like"/>
    <property type="match status" value="1"/>
</dbReference>
<evidence type="ECO:0000259" key="3">
    <source>
        <dbReference type="PROSITE" id="PS50994"/>
    </source>
</evidence>
<name>A0A7C9KU85_9GAMM</name>
<evidence type="ECO:0000259" key="2">
    <source>
        <dbReference type="PROSITE" id="PS50532"/>
    </source>
</evidence>
<dbReference type="AlphaFoldDB" id="A0A7C9KU85"/>
<dbReference type="InterPro" id="IPR036397">
    <property type="entry name" value="RNaseH_sf"/>
</dbReference>
<dbReference type="PROSITE" id="PS50994">
    <property type="entry name" value="INTEGRASE"/>
    <property type="match status" value="1"/>
</dbReference>
<dbReference type="NCBIfam" id="NF033546">
    <property type="entry name" value="transpos_IS21"/>
    <property type="match status" value="1"/>
</dbReference>
<dbReference type="PROSITE" id="PS50532">
    <property type="entry name" value="HTH_IS408"/>
    <property type="match status" value="1"/>
</dbReference>
<feature type="domain" description="HTH IS408-type" evidence="2">
    <location>
        <begin position="11"/>
        <end position="91"/>
    </location>
</feature>
<protein>
    <submittedName>
        <fullName evidence="4">IS21 family transposase</fullName>
    </submittedName>
</protein>
<dbReference type="RefSeq" id="WP_152964031.1">
    <property type="nucleotide sequence ID" value="NZ_CAWOZU010000006.1"/>
</dbReference>
<dbReference type="Gene3D" id="3.30.420.10">
    <property type="entry name" value="Ribonuclease H-like superfamily/Ribonuclease H"/>
    <property type="match status" value="1"/>
</dbReference>
<comment type="caution">
    <text evidence="4">The sequence shown here is derived from an EMBL/GenBank/DDBJ whole genome shotgun (WGS) entry which is preliminary data.</text>
</comment>
<organism evidence="4 5">
    <name type="scientific">Photorhabdus khanii</name>
    <dbReference type="NCBI Taxonomy" id="1004150"/>
    <lineage>
        <taxon>Bacteria</taxon>
        <taxon>Pseudomonadati</taxon>
        <taxon>Pseudomonadota</taxon>
        <taxon>Gammaproteobacteria</taxon>
        <taxon>Enterobacterales</taxon>
        <taxon>Morganellaceae</taxon>
        <taxon>Photorhabdus</taxon>
    </lineage>
</organism>
<dbReference type="Pfam" id="PF00665">
    <property type="entry name" value="rve"/>
    <property type="match status" value="1"/>
</dbReference>